<comment type="caution">
    <text evidence="1">The sequence shown here is derived from an EMBL/GenBank/DDBJ whole genome shotgun (WGS) entry which is preliminary data.</text>
</comment>
<protein>
    <submittedName>
        <fullName evidence="1">Uncharacterized protein</fullName>
    </submittedName>
</protein>
<evidence type="ECO:0000313" key="1">
    <source>
        <dbReference type="EMBL" id="GMR51091.1"/>
    </source>
</evidence>
<sequence>MVIVPGEFMQELCKLRVVIDIYETSRTWSHILFHKTLPVKFLYQQEKELRAKRVLLRWTTHYDHEFEKNVYPPHVHSHLHCERLTRRSDARQLEPARIS</sequence>
<accession>A0AAN5I553</accession>
<organism evidence="1 2">
    <name type="scientific">Pristionchus mayeri</name>
    <dbReference type="NCBI Taxonomy" id="1317129"/>
    <lineage>
        <taxon>Eukaryota</taxon>
        <taxon>Metazoa</taxon>
        <taxon>Ecdysozoa</taxon>
        <taxon>Nematoda</taxon>
        <taxon>Chromadorea</taxon>
        <taxon>Rhabditida</taxon>
        <taxon>Rhabditina</taxon>
        <taxon>Diplogasteromorpha</taxon>
        <taxon>Diplogasteroidea</taxon>
        <taxon>Neodiplogasteridae</taxon>
        <taxon>Pristionchus</taxon>
    </lineage>
</organism>
<reference evidence="2" key="1">
    <citation type="submission" date="2022-10" db="EMBL/GenBank/DDBJ databases">
        <title>Genome assembly of Pristionchus species.</title>
        <authorList>
            <person name="Yoshida K."/>
            <person name="Sommer R.J."/>
        </authorList>
    </citation>
    <scope>NUCLEOTIDE SEQUENCE [LARGE SCALE GENOMIC DNA]</scope>
    <source>
        <strain evidence="2">RS5460</strain>
    </source>
</reference>
<dbReference type="AlphaFoldDB" id="A0AAN5I553"/>
<name>A0AAN5I553_9BILA</name>
<feature type="non-terminal residue" evidence="1">
    <location>
        <position position="99"/>
    </location>
</feature>
<evidence type="ECO:0000313" key="2">
    <source>
        <dbReference type="Proteomes" id="UP001328107"/>
    </source>
</evidence>
<dbReference type="Proteomes" id="UP001328107">
    <property type="component" value="Unassembled WGS sequence"/>
</dbReference>
<proteinExistence type="predicted"/>
<dbReference type="EMBL" id="BTRK01000005">
    <property type="protein sequence ID" value="GMR51091.1"/>
    <property type="molecule type" value="Genomic_DNA"/>
</dbReference>
<keyword evidence="2" id="KW-1185">Reference proteome</keyword>
<gene>
    <name evidence="1" type="ORF">PMAYCL1PPCAC_21286</name>
</gene>